<feature type="region of interest" description="Disordered" evidence="2">
    <location>
        <begin position="100"/>
        <end position="366"/>
    </location>
</feature>
<dbReference type="OrthoDB" id="1938039at2759"/>
<feature type="compositionally biased region" description="Basic and acidic residues" evidence="2">
    <location>
        <begin position="1523"/>
        <end position="1564"/>
    </location>
</feature>
<feature type="compositionally biased region" description="Basic and acidic residues" evidence="2">
    <location>
        <begin position="1655"/>
        <end position="1673"/>
    </location>
</feature>
<feature type="compositionally biased region" description="Basic and acidic residues" evidence="2">
    <location>
        <begin position="173"/>
        <end position="189"/>
    </location>
</feature>
<organism evidence="3 4">
    <name type="scientific">Ceratitis capitata</name>
    <name type="common">Mediterranean fruit fly</name>
    <name type="synonym">Tephritis capitata</name>
    <dbReference type="NCBI Taxonomy" id="7213"/>
    <lineage>
        <taxon>Eukaryota</taxon>
        <taxon>Metazoa</taxon>
        <taxon>Ecdysozoa</taxon>
        <taxon>Arthropoda</taxon>
        <taxon>Hexapoda</taxon>
        <taxon>Insecta</taxon>
        <taxon>Pterygota</taxon>
        <taxon>Neoptera</taxon>
        <taxon>Endopterygota</taxon>
        <taxon>Diptera</taxon>
        <taxon>Brachycera</taxon>
        <taxon>Muscomorpha</taxon>
        <taxon>Tephritoidea</taxon>
        <taxon>Tephritidae</taxon>
        <taxon>Ceratitis</taxon>
        <taxon>Ceratitis</taxon>
    </lineage>
</organism>
<feature type="region of interest" description="Disordered" evidence="2">
    <location>
        <begin position="378"/>
        <end position="400"/>
    </location>
</feature>
<gene>
    <name evidence="3" type="ORF">CCAP1982_LOCUS19436</name>
</gene>
<feature type="compositionally biased region" description="Basic and acidic residues" evidence="2">
    <location>
        <begin position="199"/>
        <end position="251"/>
    </location>
</feature>
<comment type="caution">
    <text evidence="3">The sequence shown here is derived from an EMBL/GenBank/DDBJ whole genome shotgun (WGS) entry which is preliminary data.</text>
</comment>
<feature type="region of interest" description="Disordered" evidence="2">
    <location>
        <begin position="434"/>
        <end position="462"/>
    </location>
</feature>
<dbReference type="EMBL" id="CAJHJT010000056">
    <property type="protein sequence ID" value="CAD7011331.1"/>
    <property type="molecule type" value="Genomic_DNA"/>
</dbReference>
<evidence type="ECO:0000256" key="1">
    <source>
        <dbReference type="SAM" id="Coils"/>
    </source>
</evidence>
<feature type="region of interest" description="Disordered" evidence="2">
    <location>
        <begin position="1476"/>
        <end position="1691"/>
    </location>
</feature>
<keyword evidence="4" id="KW-1185">Reference proteome</keyword>
<evidence type="ECO:0000313" key="3">
    <source>
        <dbReference type="EMBL" id="CAD7011331.1"/>
    </source>
</evidence>
<feature type="compositionally biased region" description="Polar residues" evidence="2">
    <location>
        <begin position="1777"/>
        <end position="1790"/>
    </location>
</feature>
<protein>
    <submittedName>
        <fullName evidence="3">(Mediterranean fruit fly) hypothetical protein</fullName>
    </submittedName>
</protein>
<reference evidence="3" key="1">
    <citation type="submission" date="2020-11" db="EMBL/GenBank/DDBJ databases">
        <authorList>
            <person name="Whitehead M."/>
        </authorList>
    </citation>
    <scope>NUCLEOTIDE SEQUENCE</scope>
    <source>
        <strain evidence="3">EGII</strain>
    </source>
</reference>
<evidence type="ECO:0000256" key="2">
    <source>
        <dbReference type="SAM" id="MobiDB-lite"/>
    </source>
</evidence>
<feature type="compositionally biased region" description="Polar residues" evidence="2">
    <location>
        <begin position="352"/>
        <end position="361"/>
    </location>
</feature>
<feature type="compositionally biased region" description="Basic and acidic residues" evidence="2">
    <location>
        <begin position="116"/>
        <end position="126"/>
    </location>
</feature>
<dbReference type="Proteomes" id="UP000606786">
    <property type="component" value="Unassembled WGS sequence"/>
</dbReference>
<accession>A0A811V8Q1</accession>
<feature type="compositionally biased region" description="Polar residues" evidence="2">
    <location>
        <begin position="1263"/>
        <end position="1273"/>
    </location>
</feature>
<feature type="compositionally biased region" description="Basic and acidic residues" evidence="2">
    <location>
        <begin position="1616"/>
        <end position="1629"/>
    </location>
</feature>
<feature type="coiled-coil region" evidence="1">
    <location>
        <begin position="12"/>
        <end position="85"/>
    </location>
</feature>
<feature type="region of interest" description="Disordered" evidence="2">
    <location>
        <begin position="1770"/>
        <end position="1790"/>
    </location>
</feature>
<name>A0A811V8Q1_CERCA</name>
<proteinExistence type="predicted"/>
<sequence length="2108" mass="236149">MDLDYLDIYDDLDAFQQTEEKKSIELRELEAKCLDSLKSIEALQAENADLKKRIERIGINFQNLLDTAKAEIKRKDKQIEQLRKEKDDICFRRTRPRKESLDFAGDNNTTNNWHKNHSEFPERDYKITATERPQRNPFQDYSVADSDQSSRSRSQHNHDEHKVRISDQTFKNARCDERSEHKNEIESKREKKPRNNSPTDEHNSRYRDRSRERDRSGRAPAREYSRSRNRSTEHSRREERDYRNQKFDDYTKRHRSREKYGERSRYNGKDPKTRLDNQEYNQERRGDIKKVQHGDIKNEYKANHNTESSKKSKIETTSKTVDEPKPSNLFREKGLKSGEREIDKYDKRLTPKGNSTESKASNILPEKKLTKESLLILESNSGSETNNTTDHTATSNSMTTPNKATLFDKLFGGTPKNVGTMNITNELKLAKSNISSATTSPSKYTDTSEQNTKSPSTNEFNANIDECSTDSNKEFDFRYLQTINAVTNKSKPKECADFNDVLIKSFATTSTKETSTTERVISQSDDEDYIEINKTNSKKKVIDVEKPASDKVTISSFPNLGAVQILQNSRLPNIYEIRAYQRRLREEAAATENSQRESIAKVKNAEPNVTKTSRIAQEKTAEIIAPNQETDSGAPQSATIVESNKVVIAKEVFGESDINNGKNIRIEKIKTVTIKDGSKNSNMVVNANDLEKAEVIADTKSSANPNNTLLRVTATLVEEKNCKLKNEQVVTAMPIPETTSIETLDLENEVFSSKRTAEKSAVMIERMNHEKTATGSTSFGETETLLQKVKTVVQKVSFTNKTKADTIVLPECNGQSVFENRKMETDDSIHEAEGKCCNLPTNSPTENVEAATCIDNDNKLSDDIIASESKAGSLKVSKKPQQPLEDIKVISNNCPPNEQLSCKSNSCVDTTIINDLEASGENTTKLMDLCDGKTKQLAEDSSINIHSNGSAKNNKPTCDINNSVDTTVVNVPKANGENTGQLLDLYNDETKTMVNDAKSSTTELLVDKNCEKGANEEDAQREIVASEATNPIIAELKPITTERNEMNSVDILNEVVGNTVISSDQLAKVDRIQSDKNVINEEDIVTDKSNVQKVFLEHTSIAEQKPIDQRNIFDESALAKSEKMFNCTNTAKEHSNVTEAERGNTVSSEISTRNATMDISIDRASLKLPPKPVIMNQTQKKLPAVVTNTIITAAALEKSVKGTCAYSGLIDNMKRSEIMWKFKIPKISAKRKRDDESEANNIKKIDLNEGIDEQVATKDEEGTNNVEESTNTLSKKSKKDDKIVKMKASEIILVPDVSAKIERERLLKDETKAEKQRLLEQEKSRSIIKEIDNWARRKVGETTDTMEKDKQLYAQQSHQISERVCVDEERSIKNEKMLLKSEKDQNYCATESNVFEKTSGTERNGKYNTEDMKFNVDSTRTSDHISDNRTKYKPQHYKHQQVDGQRVLSKEKLKDNESAKHCLPDRRNELEKVVIATENTKEKTDIPRLSNNNNSESKSRNKSPHRLPSSTREKKKHATKIVQQHEYHLTEEPKTCVEATRKPEEHKAKLLERRKSQNSEEKTLSKTISTISHSHSTPASQKQKSETEIQQKKTQMKKVNSIEEENEKEGQPQFLKGEKAAQKDNKEQSSTKLTCIENENKSEPAKLESSLTKQPHSEHQAIHVDRSTEVQKPRKEHQKMNSKKRTAEKTVSLNEVEGSEICEKRAKIDVAEEKLYSIQNVCDRGAHFTESFEVVAPIPESQSSQIAPTCKDTIKGTTEGEVTASTLPKEAKRRRSVTFTDANSSSDSAMYSTRIEHDDENKASVDTVTSTQAGGLVDLDEDIQHKNDDILDILQNGRAIDTMCDSLPAPQTPSSLPANISQDSKYEEIDSRMQLIFASPKVSDKTSTLAAFDKQNSAASDLIKVLQPAIESVNVSLAPMPIPAIASPPVVNATPVVVKAIPSVENTSLPVVNPLTTVVNATPLVVNPLTTVVNESSPVGMASPTVVKPAPPVVNDSSPVVSGTPPLAVTAQTTDFSVSDTVLSDITINSFHTSSTNLTVDETNQSTINMNSSLSDSNASTKHISLGSSDYRFEKVSENVVNLFITRKRRGKRKPNACTATKDTIPTI</sequence>
<feature type="compositionally biased region" description="Basic residues" evidence="2">
    <location>
        <begin position="1674"/>
        <end position="1686"/>
    </location>
</feature>
<feature type="compositionally biased region" description="Polar residues" evidence="2">
    <location>
        <begin position="434"/>
        <end position="461"/>
    </location>
</feature>
<feature type="region of interest" description="Disordered" evidence="2">
    <location>
        <begin position="1253"/>
        <end position="1273"/>
    </location>
</feature>
<keyword evidence="1" id="KW-0175">Coiled coil</keyword>
<evidence type="ECO:0000313" key="4">
    <source>
        <dbReference type="Proteomes" id="UP000606786"/>
    </source>
</evidence>
<feature type="compositionally biased region" description="Low complexity" evidence="2">
    <location>
        <begin position="1565"/>
        <end position="1577"/>
    </location>
</feature>
<feature type="compositionally biased region" description="Basic and acidic residues" evidence="2">
    <location>
        <begin position="156"/>
        <end position="165"/>
    </location>
</feature>
<feature type="compositionally biased region" description="Basic and acidic residues" evidence="2">
    <location>
        <begin position="258"/>
        <end position="349"/>
    </location>
</feature>